<dbReference type="Pfam" id="PF13377">
    <property type="entry name" value="Peripla_BP_3"/>
    <property type="match status" value="1"/>
</dbReference>
<keyword evidence="7" id="KW-1185">Reference proteome</keyword>
<dbReference type="PROSITE" id="PS50932">
    <property type="entry name" value="HTH_LACI_2"/>
    <property type="match status" value="1"/>
</dbReference>
<feature type="region of interest" description="Disordered" evidence="4">
    <location>
        <begin position="312"/>
        <end position="333"/>
    </location>
</feature>
<dbReference type="SUPFAM" id="SSF47413">
    <property type="entry name" value="lambda repressor-like DNA-binding domains"/>
    <property type="match status" value="1"/>
</dbReference>
<dbReference type="EMBL" id="JBHSON010000009">
    <property type="protein sequence ID" value="MFC5745592.1"/>
    <property type="molecule type" value="Genomic_DNA"/>
</dbReference>
<sequence length="333" mass="35884">MSRQPENRKPATSVDVARLAGVSRATVSHVLNGQTEKFNADTVERVRSAAAELGYVRSTAGRALAMGRSDLVVVVVPYTTFIRLQDVIEVLSSDIAELGFSMVVHFSMSRTKEETPNRLLHLIETLRPAGVVDLGGVSRRELDLIEKTGCAVLPRKLHFDVNHWIGILQARHLHSRGYTELVYAFLSDVRDDPYGRSRSAAVTEFCEAEGLTAPIHVHVPIEPEGAEEALKTVLEQRGRPVGIACFNDEVAVAVVFAAKRLGLSVPGDVAVIGAEGAEIGQAVSPRVTTVKGDVPAAVRHIRYLLAQTFGGPAPSDGIPPQEDAYSILPGETT</sequence>
<dbReference type="RefSeq" id="WP_378281218.1">
    <property type="nucleotide sequence ID" value="NZ_JBHSON010000009.1"/>
</dbReference>
<evidence type="ECO:0000256" key="4">
    <source>
        <dbReference type="SAM" id="MobiDB-lite"/>
    </source>
</evidence>
<dbReference type="InterPro" id="IPR000843">
    <property type="entry name" value="HTH_LacI"/>
</dbReference>
<dbReference type="InterPro" id="IPR046335">
    <property type="entry name" value="LacI/GalR-like_sensor"/>
</dbReference>
<dbReference type="PANTHER" id="PTHR30146:SF153">
    <property type="entry name" value="LACTOSE OPERON REPRESSOR"/>
    <property type="match status" value="1"/>
</dbReference>
<evidence type="ECO:0000313" key="7">
    <source>
        <dbReference type="Proteomes" id="UP001596074"/>
    </source>
</evidence>
<keyword evidence="2 6" id="KW-0238">DNA-binding</keyword>
<keyword evidence="1" id="KW-0805">Transcription regulation</keyword>
<evidence type="ECO:0000256" key="1">
    <source>
        <dbReference type="ARBA" id="ARBA00023015"/>
    </source>
</evidence>
<proteinExistence type="predicted"/>
<name>A0ABW0ZSV9_9ACTN</name>
<evidence type="ECO:0000313" key="6">
    <source>
        <dbReference type="EMBL" id="MFC5745592.1"/>
    </source>
</evidence>
<accession>A0ABW0ZSV9</accession>
<dbReference type="Gene3D" id="3.40.50.2300">
    <property type="match status" value="1"/>
</dbReference>
<reference evidence="7" key="1">
    <citation type="journal article" date="2019" name="Int. J. Syst. Evol. Microbiol.">
        <title>The Global Catalogue of Microorganisms (GCM) 10K type strain sequencing project: providing services to taxonomists for standard genome sequencing and annotation.</title>
        <authorList>
            <consortium name="The Broad Institute Genomics Platform"/>
            <consortium name="The Broad Institute Genome Sequencing Center for Infectious Disease"/>
            <person name="Wu L."/>
            <person name="Ma J."/>
        </authorList>
    </citation>
    <scope>NUCLEOTIDE SEQUENCE [LARGE SCALE GENOMIC DNA]</scope>
    <source>
        <strain evidence="7">KCTC 42087</strain>
    </source>
</reference>
<dbReference type="Pfam" id="PF00356">
    <property type="entry name" value="LacI"/>
    <property type="match status" value="1"/>
</dbReference>
<dbReference type="GO" id="GO:0003677">
    <property type="term" value="F:DNA binding"/>
    <property type="evidence" value="ECO:0007669"/>
    <property type="project" value="UniProtKB-KW"/>
</dbReference>
<dbReference type="CDD" id="cd01392">
    <property type="entry name" value="HTH_LacI"/>
    <property type="match status" value="1"/>
</dbReference>
<evidence type="ECO:0000256" key="3">
    <source>
        <dbReference type="ARBA" id="ARBA00023163"/>
    </source>
</evidence>
<comment type="caution">
    <text evidence="6">The sequence shown here is derived from an EMBL/GenBank/DDBJ whole genome shotgun (WGS) entry which is preliminary data.</text>
</comment>
<dbReference type="PANTHER" id="PTHR30146">
    <property type="entry name" value="LACI-RELATED TRANSCRIPTIONAL REPRESSOR"/>
    <property type="match status" value="1"/>
</dbReference>
<keyword evidence="3" id="KW-0804">Transcription</keyword>
<protein>
    <submittedName>
        <fullName evidence="6">LacI family DNA-binding transcriptional regulator</fullName>
    </submittedName>
</protein>
<dbReference type="SMART" id="SM00354">
    <property type="entry name" value="HTH_LACI"/>
    <property type="match status" value="1"/>
</dbReference>
<evidence type="ECO:0000256" key="2">
    <source>
        <dbReference type="ARBA" id="ARBA00023125"/>
    </source>
</evidence>
<evidence type="ECO:0000259" key="5">
    <source>
        <dbReference type="PROSITE" id="PS50932"/>
    </source>
</evidence>
<feature type="domain" description="HTH lacI-type" evidence="5">
    <location>
        <begin position="11"/>
        <end position="66"/>
    </location>
</feature>
<dbReference type="InterPro" id="IPR010982">
    <property type="entry name" value="Lambda_DNA-bd_dom_sf"/>
</dbReference>
<dbReference type="Proteomes" id="UP001596074">
    <property type="component" value="Unassembled WGS sequence"/>
</dbReference>
<gene>
    <name evidence="6" type="ORF">ACFPZN_08240</name>
</gene>
<organism evidence="6 7">
    <name type="scientific">Actinomadura rugatobispora</name>
    <dbReference type="NCBI Taxonomy" id="1994"/>
    <lineage>
        <taxon>Bacteria</taxon>
        <taxon>Bacillati</taxon>
        <taxon>Actinomycetota</taxon>
        <taxon>Actinomycetes</taxon>
        <taxon>Streptosporangiales</taxon>
        <taxon>Thermomonosporaceae</taxon>
        <taxon>Actinomadura</taxon>
    </lineage>
</organism>
<dbReference type="InterPro" id="IPR028082">
    <property type="entry name" value="Peripla_BP_I"/>
</dbReference>
<dbReference type="Gene3D" id="1.10.260.40">
    <property type="entry name" value="lambda repressor-like DNA-binding domains"/>
    <property type="match status" value="1"/>
</dbReference>
<dbReference type="SUPFAM" id="SSF53822">
    <property type="entry name" value="Periplasmic binding protein-like I"/>
    <property type="match status" value="1"/>
</dbReference>